<feature type="transmembrane region" description="Helical" evidence="7">
    <location>
        <begin position="116"/>
        <end position="141"/>
    </location>
</feature>
<keyword evidence="8" id="KW-0449">Lipoprotein</keyword>
<keyword evidence="3 8" id="KW-0808">Transferase</keyword>
<dbReference type="GO" id="GO:0005886">
    <property type="term" value="C:plasma membrane"/>
    <property type="evidence" value="ECO:0007669"/>
    <property type="project" value="InterPro"/>
</dbReference>
<keyword evidence="5 7" id="KW-1133">Transmembrane helix</keyword>
<name>A0A1M6Y9X7_9BACT</name>
<feature type="transmembrane region" description="Helical" evidence="7">
    <location>
        <begin position="12"/>
        <end position="31"/>
    </location>
</feature>
<evidence type="ECO:0000256" key="7">
    <source>
        <dbReference type="SAM" id="Phobius"/>
    </source>
</evidence>
<keyword evidence="9" id="KW-1185">Reference proteome</keyword>
<proteinExistence type="inferred from homology"/>
<dbReference type="GO" id="GO:0008961">
    <property type="term" value="F:phosphatidylglycerol-prolipoprotein diacylglyceryl transferase activity"/>
    <property type="evidence" value="ECO:0007669"/>
    <property type="project" value="InterPro"/>
</dbReference>
<dbReference type="PANTHER" id="PTHR30589">
    <property type="entry name" value="PROLIPOPROTEIN DIACYLGLYCERYL TRANSFERASE"/>
    <property type="match status" value="1"/>
</dbReference>
<accession>A0A1M6Y9X7</accession>
<keyword evidence="2" id="KW-1003">Cell membrane</keyword>
<evidence type="ECO:0000256" key="6">
    <source>
        <dbReference type="ARBA" id="ARBA00023136"/>
    </source>
</evidence>
<organism evidence="8 9">
    <name type="scientific">Fibrobacter intestinalis</name>
    <dbReference type="NCBI Taxonomy" id="28122"/>
    <lineage>
        <taxon>Bacteria</taxon>
        <taxon>Pseudomonadati</taxon>
        <taxon>Fibrobacterota</taxon>
        <taxon>Fibrobacteria</taxon>
        <taxon>Fibrobacterales</taxon>
        <taxon>Fibrobacteraceae</taxon>
        <taxon>Fibrobacter</taxon>
    </lineage>
</organism>
<dbReference type="InterPro" id="IPR001640">
    <property type="entry name" value="Lgt"/>
</dbReference>
<evidence type="ECO:0000256" key="5">
    <source>
        <dbReference type="ARBA" id="ARBA00022989"/>
    </source>
</evidence>
<sequence length="274" mass="30755">MLPFLSIGSLNIPSYGMCIVFGIILASLWVKIDPHWKDIDFDFFILISACIFGTGFLGAKIAFVLITFPISFQAFISSFGAPGGFVFYGGLLGGALGYLIGLKISREQNADYIKIYAVLIPFCHAFGRIGCYLAGCCYGKPYRGFLAIPSENVAFGRPEDISYFPIQLVEATLLFAISAFIYFFTSKYQQSRMANSAAKNANPFFIYLFLYSLIRFILEFFRGDSVRGILSCGLSISQAVSLILFILSSSYILFKIWLELFAEKQSQFYKIFWE</sequence>
<keyword evidence="4 7" id="KW-0812">Transmembrane</keyword>
<dbReference type="RefSeq" id="WP_073306023.1">
    <property type="nucleotide sequence ID" value="NZ_FRAW01000039.1"/>
</dbReference>
<feature type="transmembrane region" description="Helical" evidence="7">
    <location>
        <begin position="228"/>
        <end position="254"/>
    </location>
</feature>
<evidence type="ECO:0000313" key="9">
    <source>
        <dbReference type="Proteomes" id="UP000184275"/>
    </source>
</evidence>
<evidence type="ECO:0000256" key="3">
    <source>
        <dbReference type="ARBA" id="ARBA00022679"/>
    </source>
</evidence>
<dbReference type="EMBL" id="FRAW01000039">
    <property type="protein sequence ID" value="SHL15087.1"/>
    <property type="molecule type" value="Genomic_DNA"/>
</dbReference>
<evidence type="ECO:0000256" key="4">
    <source>
        <dbReference type="ARBA" id="ARBA00022692"/>
    </source>
</evidence>
<protein>
    <submittedName>
        <fullName evidence="8">Prolipoprotein diacylglyceryl transferase</fullName>
    </submittedName>
</protein>
<reference evidence="9" key="1">
    <citation type="submission" date="2016-11" db="EMBL/GenBank/DDBJ databases">
        <authorList>
            <person name="Varghese N."/>
            <person name="Submissions S."/>
        </authorList>
    </citation>
    <scope>NUCLEOTIDE SEQUENCE [LARGE SCALE GENOMIC DNA]</scope>
    <source>
        <strain evidence="9">UWOS</strain>
    </source>
</reference>
<gene>
    <name evidence="8" type="ORF">SAMN05720469_13926</name>
</gene>
<comment type="similarity">
    <text evidence="1">Belongs to the Lgt family.</text>
</comment>
<keyword evidence="6 7" id="KW-0472">Membrane</keyword>
<dbReference type="PANTHER" id="PTHR30589:SF0">
    <property type="entry name" value="PHOSPHATIDYLGLYCEROL--PROLIPOPROTEIN DIACYLGLYCERYL TRANSFERASE"/>
    <property type="match status" value="1"/>
</dbReference>
<feature type="transmembrane region" description="Helical" evidence="7">
    <location>
        <begin position="85"/>
        <end position="104"/>
    </location>
</feature>
<evidence type="ECO:0000256" key="1">
    <source>
        <dbReference type="ARBA" id="ARBA00007150"/>
    </source>
</evidence>
<dbReference type="AlphaFoldDB" id="A0A1M6Y9X7"/>
<feature type="transmembrane region" description="Helical" evidence="7">
    <location>
        <begin position="43"/>
        <end position="65"/>
    </location>
</feature>
<evidence type="ECO:0000256" key="2">
    <source>
        <dbReference type="ARBA" id="ARBA00022475"/>
    </source>
</evidence>
<feature type="transmembrane region" description="Helical" evidence="7">
    <location>
        <begin position="204"/>
        <end position="222"/>
    </location>
</feature>
<evidence type="ECO:0000313" key="8">
    <source>
        <dbReference type="EMBL" id="SHL15087.1"/>
    </source>
</evidence>
<dbReference type="Proteomes" id="UP000184275">
    <property type="component" value="Unassembled WGS sequence"/>
</dbReference>
<dbReference type="Pfam" id="PF01790">
    <property type="entry name" value="LGT"/>
    <property type="match status" value="1"/>
</dbReference>
<dbReference type="GO" id="GO:0042158">
    <property type="term" value="P:lipoprotein biosynthetic process"/>
    <property type="evidence" value="ECO:0007669"/>
    <property type="project" value="InterPro"/>
</dbReference>
<feature type="transmembrane region" description="Helical" evidence="7">
    <location>
        <begin position="161"/>
        <end position="184"/>
    </location>
</feature>